<organism evidence="2 3">
    <name type="scientific">Campylobacter mucosalis CCUG 21559</name>
    <dbReference type="NCBI Taxonomy" id="1032067"/>
    <lineage>
        <taxon>Bacteria</taxon>
        <taxon>Pseudomonadati</taxon>
        <taxon>Campylobacterota</taxon>
        <taxon>Epsilonproteobacteria</taxon>
        <taxon>Campylobacterales</taxon>
        <taxon>Campylobacteraceae</taxon>
        <taxon>Campylobacter</taxon>
    </lineage>
</organism>
<keyword evidence="3" id="KW-1185">Reference proteome</keyword>
<reference evidence="2 3" key="1">
    <citation type="submission" date="2016-07" db="EMBL/GenBank/DDBJ databases">
        <title>Comparative genomics of the Campylobacter concisus group.</title>
        <authorList>
            <person name="Miller W.G."/>
            <person name="Yee E."/>
            <person name="Chapman M.H."/>
            <person name="Huynh S."/>
            <person name="Bono J.L."/>
            <person name="On S.L.W."/>
            <person name="StLeger J."/>
            <person name="Foster G."/>
            <person name="Parker C.T."/>
        </authorList>
    </citation>
    <scope>NUCLEOTIDE SEQUENCE [LARGE SCALE GENOMIC DNA]</scope>
    <source>
        <strain evidence="2 3">CCUG 21559</strain>
    </source>
</reference>
<proteinExistence type="predicted"/>
<keyword evidence="1" id="KW-0732">Signal</keyword>
<dbReference type="RefSeq" id="WP_236844945.1">
    <property type="nucleotide sequence ID" value="NZ_CP012542.1"/>
</dbReference>
<accession>A0A6G5QFI8</accession>
<evidence type="ECO:0000313" key="3">
    <source>
        <dbReference type="Proteomes" id="UP000503264"/>
    </source>
</evidence>
<dbReference type="EMBL" id="CP012542">
    <property type="protein sequence ID" value="QCD44337.1"/>
    <property type="molecule type" value="Genomic_DNA"/>
</dbReference>
<dbReference type="PROSITE" id="PS51257">
    <property type="entry name" value="PROKAR_LIPOPROTEIN"/>
    <property type="match status" value="1"/>
</dbReference>
<name>A0A6G5QFI8_9BACT</name>
<dbReference type="AlphaFoldDB" id="A0A6G5QFI8"/>
<evidence type="ECO:0000256" key="1">
    <source>
        <dbReference type="SAM" id="SignalP"/>
    </source>
</evidence>
<sequence>MRYIFLTLFSLLAILGCGVNVPQQSKTYQVTILSPMIKINDIGFLHEYKNSINLQIYNSGVNTANIKIADKICINSVCFSKSEFNQKFFLDEHYDEIFKDIIKTKPIYSGKNLAKMECGYTQNLKNDTITYSFCKNQIKFIDTKNRIKIIIKELQ</sequence>
<gene>
    <name evidence="2" type="ORF">CMUC_0527</name>
</gene>
<feature type="chain" id="PRO_5026308633" evidence="1">
    <location>
        <begin position="20"/>
        <end position="155"/>
    </location>
</feature>
<dbReference type="Proteomes" id="UP000503264">
    <property type="component" value="Chromosome"/>
</dbReference>
<protein>
    <submittedName>
        <fullName evidence="2">Putative lipoprotein</fullName>
    </submittedName>
</protein>
<keyword evidence="2" id="KW-0449">Lipoprotein</keyword>
<evidence type="ECO:0000313" key="2">
    <source>
        <dbReference type="EMBL" id="QCD44337.1"/>
    </source>
</evidence>
<feature type="signal peptide" evidence="1">
    <location>
        <begin position="1"/>
        <end position="19"/>
    </location>
</feature>